<evidence type="ECO:0000313" key="3">
    <source>
        <dbReference type="Proteomes" id="UP000010880"/>
    </source>
</evidence>
<dbReference type="STRING" id="748449.Halha_1784"/>
<protein>
    <submittedName>
        <fullName evidence="2">Uncharacterized protein</fullName>
    </submittedName>
</protein>
<evidence type="ECO:0000256" key="1">
    <source>
        <dbReference type="SAM" id="Phobius"/>
    </source>
</evidence>
<reference evidence="3" key="1">
    <citation type="submission" date="2012-02" db="EMBL/GenBank/DDBJ databases">
        <title>The complete genome of Halobacteroides halobius DSM 5150.</title>
        <authorList>
            <person name="Lucas S."/>
            <person name="Copeland A."/>
            <person name="Lapidus A."/>
            <person name="Glavina del Rio T."/>
            <person name="Dalin E."/>
            <person name="Tice H."/>
            <person name="Bruce D."/>
            <person name="Goodwin L."/>
            <person name="Pitluck S."/>
            <person name="Peters L."/>
            <person name="Mikhailova N."/>
            <person name="Gu W."/>
            <person name="Kyrpides N."/>
            <person name="Mavromatis K."/>
            <person name="Ivanova N."/>
            <person name="Brettin T."/>
            <person name="Detter J.C."/>
            <person name="Han C."/>
            <person name="Larimer F."/>
            <person name="Land M."/>
            <person name="Hauser L."/>
            <person name="Markowitz V."/>
            <person name="Cheng J.-F."/>
            <person name="Hugenholtz P."/>
            <person name="Woyke T."/>
            <person name="Wu D."/>
            <person name="Tindall B."/>
            <person name="Pomrenke H."/>
            <person name="Brambilla E."/>
            <person name="Klenk H.-P."/>
            <person name="Eisen J.A."/>
        </authorList>
    </citation>
    <scope>NUCLEOTIDE SEQUENCE [LARGE SCALE GENOMIC DNA]</scope>
    <source>
        <strain evidence="3">ATCC 35273 / DSM 5150 / MD-1</strain>
    </source>
</reference>
<accession>L0KB08</accession>
<keyword evidence="1" id="KW-0812">Transmembrane</keyword>
<dbReference type="OrthoDB" id="2080124at2"/>
<proteinExistence type="predicted"/>
<dbReference type="Proteomes" id="UP000010880">
    <property type="component" value="Chromosome"/>
</dbReference>
<dbReference type="EMBL" id="CP003359">
    <property type="protein sequence ID" value="AGB41720.1"/>
    <property type="molecule type" value="Genomic_DNA"/>
</dbReference>
<dbReference type="AlphaFoldDB" id="L0KB08"/>
<name>L0KB08_HALHC</name>
<keyword evidence="1" id="KW-0472">Membrane</keyword>
<dbReference type="KEGG" id="hhl:Halha_1784"/>
<feature type="transmembrane region" description="Helical" evidence="1">
    <location>
        <begin position="12"/>
        <end position="31"/>
    </location>
</feature>
<sequence length="338" mass="37937">MFTSEQGFTIYLSLLVITILMILVIGTSVLINNELKSVNHYQKNIQALYLAEAGIERSIDIINSQLKKGRLNLKHLPTVIRVEDEKINLSNIYDSKGNLKINSISKIGEVTKKITITVRITGSRNINSLKSLVTQHPRKNIIVGGESKIKSNGKKNNNLDELVTMATTIPRFNFDKYKAKAKQSNNIYNSNLLFNNRDIKGEIFYIKSDINVDLKNTTFSARAKEQPAILVVDGDLRITNANLHSSLENIYFIIKGEFLVNGSANKLVMNNCLVYAQEGIKLGGPTGKVNNITFNGLLLTPDDFIFYGNNPSISPRLPNYNRLYLAQEKVAIISWQED</sequence>
<gene>
    <name evidence="2" type="ordered locus">Halha_1784</name>
</gene>
<keyword evidence="3" id="KW-1185">Reference proteome</keyword>
<keyword evidence="1" id="KW-1133">Transmembrane helix</keyword>
<dbReference type="RefSeq" id="WP_015327436.1">
    <property type="nucleotide sequence ID" value="NC_019978.1"/>
</dbReference>
<evidence type="ECO:0000313" key="2">
    <source>
        <dbReference type="EMBL" id="AGB41720.1"/>
    </source>
</evidence>
<dbReference type="HOGENOM" id="CLU_812871_0_0_9"/>
<organism evidence="2 3">
    <name type="scientific">Halobacteroides halobius (strain ATCC 35273 / DSM 5150 / MD-1)</name>
    <dbReference type="NCBI Taxonomy" id="748449"/>
    <lineage>
        <taxon>Bacteria</taxon>
        <taxon>Bacillati</taxon>
        <taxon>Bacillota</taxon>
        <taxon>Clostridia</taxon>
        <taxon>Halanaerobiales</taxon>
        <taxon>Halobacteroidaceae</taxon>
        <taxon>Halobacteroides</taxon>
    </lineage>
</organism>